<evidence type="ECO:0000256" key="1">
    <source>
        <dbReference type="SAM" id="MobiDB-lite"/>
    </source>
</evidence>
<protein>
    <submittedName>
        <fullName evidence="2">Uncharacterized protein</fullName>
    </submittedName>
</protein>
<reference evidence="2" key="1">
    <citation type="journal article" date="2019" name="Science">
        <title>Mutation of a bHLH transcription factor allowed almond domestication.</title>
        <authorList>
            <person name="Sanchez-Perez R."/>
            <person name="Pavan S."/>
            <person name="Mazzeo R."/>
            <person name="Moldovan C."/>
            <person name="Aiese Cigliano R."/>
            <person name="Del Cueto J."/>
            <person name="Ricciardi F."/>
            <person name="Lotti C."/>
            <person name="Ricciardi L."/>
            <person name="Dicenta F."/>
            <person name="Lopez-Marques R.L."/>
            <person name="Lindberg Moller B."/>
        </authorList>
    </citation>
    <scope>NUCLEOTIDE SEQUENCE</scope>
</reference>
<feature type="compositionally biased region" description="Basic and acidic residues" evidence="1">
    <location>
        <begin position="184"/>
        <end position="194"/>
    </location>
</feature>
<name>A0A4Y1QYX1_PRUDU</name>
<feature type="region of interest" description="Disordered" evidence="1">
    <location>
        <begin position="180"/>
        <end position="200"/>
    </location>
</feature>
<proteinExistence type="predicted"/>
<evidence type="ECO:0000313" key="2">
    <source>
        <dbReference type="EMBL" id="BBG97025.1"/>
    </source>
</evidence>
<sequence length="329" mass="36032">MQVVCKSSAARLLSHIRIGSATTAFLIRTTATFRHKRTPQNDLKLLEPMPMTGPQPTTSDPLQLHLDLFFKLSILFLHCSTVLYVDLLPPPVPHRSLTISATSSQSLLSGFEKTRDGRVAPLLAVLPIVTRCDAVSCPLEDSASCWGSGLVRTPVRVVGKGRGKKSPLLRWGESIVSRGAAARGGERRSRSEGNRRRKPLGLGFEIEKNGRKETTAFEVNGDCTVDIESSQIEPPLKSSYPSKREADGAVQRDDKSDLSVSITVMADDLVSSNPIDRVCETLCPLRMRDGGCRWPDAGCAQLGSQFVGLKANYEAFDKLSIYDSYFQPK</sequence>
<dbReference type="EMBL" id="AP019298">
    <property type="protein sequence ID" value="BBG97025.1"/>
    <property type="molecule type" value="Genomic_DNA"/>
</dbReference>
<feature type="region of interest" description="Disordered" evidence="1">
    <location>
        <begin position="233"/>
        <end position="254"/>
    </location>
</feature>
<dbReference type="AlphaFoldDB" id="A0A4Y1QYX1"/>
<feature type="compositionally biased region" description="Basic and acidic residues" evidence="1">
    <location>
        <begin position="242"/>
        <end position="254"/>
    </location>
</feature>
<accession>A0A4Y1QYX1</accession>
<organism evidence="2">
    <name type="scientific">Prunus dulcis</name>
    <name type="common">Almond</name>
    <name type="synonym">Amygdalus dulcis</name>
    <dbReference type="NCBI Taxonomy" id="3755"/>
    <lineage>
        <taxon>Eukaryota</taxon>
        <taxon>Viridiplantae</taxon>
        <taxon>Streptophyta</taxon>
        <taxon>Embryophyta</taxon>
        <taxon>Tracheophyta</taxon>
        <taxon>Spermatophyta</taxon>
        <taxon>Magnoliopsida</taxon>
        <taxon>eudicotyledons</taxon>
        <taxon>Gunneridae</taxon>
        <taxon>Pentapetalae</taxon>
        <taxon>rosids</taxon>
        <taxon>fabids</taxon>
        <taxon>Rosales</taxon>
        <taxon>Rosaceae</taxon>
        <taxon>Amygdaloideae</taxon>
        <taxon>Amygdaleae</taxon>
        <taxon>Prunus</taxon>
    </lineage>
</organism>
<gene>
    <name evidence="2" type="ORF">Prudu_006015</name>
</gene>